<dbReference type="GO" id="GO:0016798">
    <property type="term" value="F:hydrolase activity, acting on glycosyl bonds"/>
    <property type="evidence" value="ECO:0007669"/>
    <property type="project" value="UniProtKB-KW"/>
</dbReference>
<reference evidence="2" key="1">
    <citation type="submission" date="2016-02" db="EMBL/GenBank/DDBJ databases">
        <authorList>
            <person name="Isern S."/>
            <person name="Barcellona C.M."/>
            <person name="Dozier K.D."/>
            <person name="Faust J.M."/>
            <person name="Fedrick A.J."/>
            <person name="Gagliardi L.E."/>
            <person name="Gatt S.M."/>
            <person name="Gleason P.S."/>
            <person name="Gomez E.A."/>
            <person name="Hoffman A.M."/>
            <person name="Jenkins M."/>
            <person name="Jones M.J."/>
            <person name="Lang J.F."/>
            <person name="Lequay S.M."/>
            <person name="Mars P.J."/>
            <person name="Mtchedlidze N."/>
            <person name="Osking Z.B."/>
            <person name="Paul L.M."/>
            <person name="Pica A.N."/>
            <person name="Robison M.D."/>
            <person name="Rodriguez D."/>
            <person name="Rosales K.A."/>
            <person name="Saravis L.E."/>
            <person name="Sisson B.M."/>
            <person name="Tan A.L."/>
            <person name="Voltaire R."/>
            <person name="Michael S.F."/>
            <person name="Warner M.H."/>
            <person name="Bradley K.W."/>
            <person name="Asai D.J."/>
            <person name="Bowman C.A."/>
            <person name="Russell D.A."/>
            <person name="Pope W.H."/>
            <person name="Jacobs-Sera D."/>
            <person name="Hendrix R.W."/>
            <person name="Hatfull G.F."/>
        </authorList>
    </citation>
    <scope>NUCLEOTIDE SEQUENCE [LARGE SCALE GENOMIC DNA]</scope>
</reference>
<dbReference type="GeneID" id="29125753"/>
<dbReference type="SUPFAM" id="SSF53955">
    <property type="entry name" value="Lysozyme-like"/>
    <property type="match status" value="1"/>
</dbReference>
<proteinExistence type="predicted"/>
<accession>A0A142F2G1</accession>
<organism evidence="1 2">
    <name type="scientific">Mycobacterium phage Bipper</name>
    <dbReference type="NCBI Taxonomy" id="1805457"/>
    <lineage>
        <taxon>Viruses</taxon>
        <taxon>Duplodnaviria</taxon>
        <taxon>Heunggongvirae</taxon>
        <taxon>Uroviricota</taxon>
        <taxon>Caudoviricetes</taxon>
        <taxon>Bippervirus</taxon>
        <taxon>Bippervirus bipper</taxon>
    </lineage>
</organism>
<dbReference type="Gene3D" id="1.10.530.10">
    <property type="match status" value="1"/>
</dbReference>
<name>A0A142F2G1_9CAUD</name>
<keyword evidence="1" id="KW-0326">Glycosidase</keyword>
<keyword evidence="2" id="KW-1185">Reference proteome</keyword>
<dbReference type="KEGG" id="vg:29125753"/>
<dbReference type="Proteomes" id="UP000201826">
    <property type="component" value="Segment"/>
</dbReference>
<protein>
    <submittedName>
        <fullName evidence="1">Lysin A glycosidase domain</fullName>
    </submittedName>
</protein>
<dbReference type="OrthoDB" id="2438at10239"/>
<dbReference type="InterPro" id="IPR023346">
    <property type="entry name" value="Lysozyme-like_dom_sf"/>
</dbReference>
<dbReference type="RefSeq" id="YP_009303180.1">
    <property type="nucleotide sequence ID" value="NC_031253.1"/>
</dbReference>
<keyword evidence="1" id="KW-0378">Hydrolase</keyword>
<evidence type="ECO:0000313" key="2">
    <source>
        <dbReference type="Proteomes" id="UP000201826"/>
    </source>
</evidence>
<dbReference type="EMBL" id="KU728633">
    <property type="protein sequence ID" value="AMQ66968.1"/>
    <property type="molecule type" value="Genomic_DNA"/>
</dbReference>
<evidence type="ECO:0000313" key="1">
    <source>
        <dbReference type="EMBL" id="AMQ66968.1"/>
    </source>
</evidence>
<gene>
    <name evidence="1" type="primary">32</name>
    <name evidence="1" type="ORF">SEA_BIPPER_32</name>
</gene>
<sequence length="217" mass="23919">MSAVDVLSQAMLGSVSRERYAQLLPALSECLVRCGCTTVPRIAMFNAQVGHESAGLLYMSEIWGPTAAQCGYEWRTDLGNTVAGDGYRFRGRGPLQVTGRGHYTNLSRWAYSQGLVPTPTFFVDDPDQLAGDRYGFIGVTWYWTVERPQLNALADARDIVGATRAVNGGTNGLEDGPWGPGRRTRWNRNLAMGSALLSLLEQQDWQPVLDYLQGRTL</sequence>